<feature type="chain" id="PRO_5034704343" evidence="1">
    <location>
        <begin position="23"/>
        <end position="127"/>
    </location>
</feature>
<proteinExistence type="predicted"/>
<keyword evidence="1" id="KW-0732">Signal</keyword>
<dbReference type="OrthoDB" id="2318579at2759"/>
<evidence type="ECO:0000313" key="2">
    <source>
        <dbReference type="EMBL" id="GES99080.1"/>
    </source>
</evidence>
<evidence type="ECO:0000313" key="3">
    <source>
        <dbReference type="Proteomes" id="UP000615446"/>
    </source>
</evidence>
<evidence type="ECO:0000256" key="1">
    <source>
        <dbReference type="SAM" id="SignalP"/>
    </source>
</evidence>
<accession>A0A8H3R0A6</accession>
<comment type="caution">
    <text evidence="2">The sequence shown here is derived from an EMBL/GenBank/DDBJ whole genome shotgun (WGS) entry which is preliminary data.</text>
</comment>
<protein>
    <submittedName>
        <fullName evidence="2">Uncharacterized protein</fullName>
    </submittedName>
</protein>
<organism evidence="2 3">
    <name type="scientific">Rhizophagus clarus</name>
    <dbReference type="NCBI Taxonomy" id="94130"/>
    <lineage>
        <taxon>Eukaryota</taxon>
        <taxon>Fungi</taxon>
        <taxon>Fungi incertae sedis</taxon>
        <taxon>Mucoromycota</taxon>
        <taxon>Glomeromycotina</taxon>
        <taxon>Glomeromycetes</taxon>
        <taxon>Glomerales</taxon>
        <taxon>Glomeraceae</taxon>
        <taxon>Rhizophagus</taxon>
    </lineage>
</organism>
<gene>
    <name evidence="2" type="ORF">RCL2_002559800</name>
</gene>
<feature type="signal peptide" evidence="1">
    <location>
        <begin position="1"/>
        <end position="22"/>
    </location>
</feature>
<reference evidence="2" key="1">
    <citation type="submission" date="2019-10" db="EMBL/GenBank/DDBJ databases">
        <title>Conservation and host-specific expression of non-tandemly repeated heterogenous ribosome RNA gene in arbuscular mycorrhizal fungi.</title>
        <authorList>
            <person name="Maeda T."/>
            <person name="Kobayashi Y."/>
            <person name="Nakagawa T."/>
            <person name="Ezawa T."/>
            <person name="Yamaguchi K."/>
            <person name="Bino T."/>
            <person name="Nishimoto Y."/>
            <person name="Shigenobu S."/>
            <person name="Kawaguchi M."/>
        </authorList>
    </citation>
    <scope>NUCLEOTIDE SEQUENCE</scope>
    <source>
        <strain evidence="2">HR1</strain>
    </source>
</reference>
<name>A0A8H3R0A6_9GLOM</name>
<sequence>MMNFNTTLIFVLSLLFVTISRSLPVQQITPLLFTVEDAGNNKLNAVISWDGTGNDDNQNLVSRLSCFPTDAVTVENSPQNHVFSDRKATFELTVLKTGTVVTCVSATKLDTTAPIVEKFLLSFNFQT</sequence>
<dbReference type="EMBL" id="BLAL01000278">
    <property type="protein sequence ID" value="GES99080.1"/>
    <property type="molecule type" value="Genomic_DNA"/>
</dbReference>
<dbReference type="AlphaFoldDB" id="A0A8H3R0A6"/>
<dbReference type="Proteomes" id="UP000615446">
    <property type="component" value="Unassembled WGS sequence"/>
</dbReference>